<dbReference type="EC" id="2.7.11.1" evidence="1"/>
<feature type="compositionally biased region" description="Pro residues" evidence="8">
    <location>
        <begin position="286"/>
        <end position="299"/>
    </location>
</feature>
<feature type="binding site" evidence="7">
    <location>
        <position position="35"/>
    </location>
    <ligand>
        <name>ATP</name>
        <dbReference type="ChEBI" id="CHEBI:30616"/>
    </ligand>
</feature>
<comment type="caution">
    <text evidence="11">The sequence shown here is derived from an EMBL/GenBank/DDBJ whole genome shotgun (WGS) entry which is preliminary data.</text>
</comment>
<keyword evidence="6 7" id="KW-0067">ATP-binding</keyword>
<feature type="region of interest" description="Disordered" evidence="8">
    <location>
        <begin position="338"/>
        <end position="363"/>
    </location>
</feature>
<keyword evidence="9" id="KW-0472">Membrane</keyword>
<evidence type="ECO:0000256" key="2">
    <source>
        <dbReference type="ARBA" id="ARBA00022527"/>
    </source>
</evidence>
<dbReference type="CDD" id="cd14014">
    <property type="entry name" value="STKc_PknB_like"/>
    <property type="match status" value="1"/>
</dbReference>
<protein>
    <recommendedName>
        <fullName evidence="1">non-specific serine/threonine protein kinase</fullName>
        <ecNumber evidence="1">2.7.11.1</ecNumber>
    </recommendedName>
</protein>
<name>A0ABV3T4Z9_9ACTN</name>
<dbReference type="Pfam" id="PF00069">
    <property type="entry name" value="Pkinase"/>
    <property type="match status" value="1"/>
</dbReference>
<evidence type="ECO:0000256" key="6">
    <source>
        <dbReference type="ARBA" id="ARBA00022840"/>
    </source>
</evidence>
<evidence type="ECO:0000259" key="10">
    <source>
        <dbReference type="PROSITE" id="PS50011"/>
    </source>
</evidence>
<dbReference type="EMBL" id="JBFPJR010000060">
    <property type="protein sequence ID" value="MEX0429739.1"/>
    <property type="molecule type" value="Genomic_DNA"/>
</dbReference>
<organism evidence="11 12">
    <name type="scientific">Nocardioides eburneus</name>
    <dbReference type="NCBI Taxonomy" id="3231482"/>
    <lineage>
        <taxon>Bacteria</taxon>
        <taxon>Bacillati</taxon>
        <taxon>Actinomycetota</taxon>
        <taxon>Actinomycetes</taxon>
        <taxon>Propionibacteriales</taxon>
        <taxon>Nocardioidaceae</taxon>
        <taxon>Nocardioides</taxon>
    </lineage>
</organism>
<dbReference type="RefSeq" id="WP_367995705.1">
    <property type="nucleotide sequence ID" value="NZ_JBFPJR010000060.1"/>
</dbReference>
<dbReference type="InterPro" id="IPR011009">
    <property type="entry name" value="Kinase-like_dom_sf"/>
</dbReference>
<keyword evidence="2" id="KW-0723">Serine/threonine-protein kinase</keyword>
<keyword evidence="3 11" id="KW-0808">Transferase</keyword>
<dbReference type="Gene3D" id="3.30.200.20">
    <property type="entry name" value="Phosphorylase Kinase, domain 1"/>
    <property type="match status" value="1"/>
</dbReference>
<feature type="compositionally biased region" description="Low complexity" evidence="8">
    <location>
        <begin position="346"/>
        <end position="361"/>
    </location>
</feature>
<keyword evidence="9" id="KW-0812">Transmembrane</keyword>
<dbReference type="Gene3D" id="1.10.510.10">
    <property type="entry name" value="Transferase(Phosphotransferase) domain 1"/>
    <property type="match status" value="1"/>
</dbReference>
<feature type="domain" description="Protein kinase" evidence="10">
    <location>
        <begin position="6"/>
        <end position="257"/>
    </location>
</feature>
<keyword evidence="9" id="KW-1133">Transmembrane helix</keyword>
<evidence type="ECO:0000256" key="3">
    <source>
        <dbReference type="ARBA" id="ARBA00022679"/>
    </source>
</evidence>
<keyword evidence="12" id="KW-1185">Reference proteome</keyword>
<reference evidence="11 12" key="1">
    <citation type="submission" date="2024-07" db="EMBL/GenBank/DDBJ databases">
        <authorList>
            <person name="Lee S."/>
            <person name="Kang M."/>
        </authorList>
    </citation>
    <scope>NUCLEOTIDE SEQUENCE [LARGE SCALE GENOMIC DNA]</scope>
    <source>
        <strain evidence="11 12">DS6</strain>
    </source>
</reference>
<feature type="region of interest" description="Disordered" evidence="8">
    <location>
        <begin position="281"/>
        <end position="300"/>
    </location>
</feature>
<dbReference type="InterPro" id="IPR008271">
    <property type="entry name" value="Ser/Thr_kinase_AS"/>
</dbReference>
<dbReference type="SMART" id="SM00220">
    <property type="entry name" value="S_TKc"/>
    <property type="match status" value="1"/>
</dbReference>
<dbReference type="InterPro" id="IPR000719">
    <property type="entry name" value="Prot_kinase_dom"/>
</dbReference>
<evidence type="ECO:0000313" key="12">
    <source>
        <dbReference type="Proteomes" id="UP001556631"/>
    </source>
</evidence>
<dbReference type="PROSITE" id="PS50011">
    <property type="entry name" value="PROTEIN_KINASE_DOM"/>
    <property type="match status" value="1"/>
</dbReference>
<dbReference type="GO" id="GO:0004674">
    <property type="term" value="F:protein serine/threonine kinase activity"/>
    <property type="evidence" value="ECO:0007669"/>
    <property type="project" value="UniProtKB-EC"/>
</dbReference>
<keyword evidence="5 11" id="KW-0418">Kinase</keyword>
<sequence>MIAGRYTRERELGRGGMGAVWLGTDTVLGRAVALKQLTPVAAGGPTAARAEREARLAARLSHPHVVAVFDLVHDAGEQWLVMEYVEGTTLSGLVAARGPLPVDDAAGILTEVADGLRAAHAAGVVHRDVKPSNILVGNDGHAKLTDFGVARGTDGESTLTETGVVTGSPAYLAPEVAAGQAATPASDVWSLGATLFHAVEGRPPYEVGDNILGTLYRIVHEEPPATGRAGWLAPLLDHSMTREPGARWTMAQAHDFLSRRPVTVASRTPVVTSAAPGAVDGAYAPPTSPPPSAAPPLIAPEPGAVRRRRRSGLLLAPVGLGALVVLVAVAVVLALHGRDEPKGGVSSPPSTTRPSPSAHPTADGVRSFVTTYLQTASTDPSAGFKMLTPTFQDESGGLRGYEGFWGHVARIDSVERVAPSLGGDDPEVSYHYTYTMDDGSQHTEDVHLRLTYASGRYLIEGD</sequence>
<evidence type="ECO:0000313" key="11">
    <source>
        <dbReference type="EMBL" id="MEX0429739.1"/>
    </source>
</evidence>
<dbReference type="PROSITE" id="PS00107">
    <property type="entry name" value="PROTEIN_KINASE_ATP"/>
    <property type="match status" value="1"/>
</dbReference>
<accession>A0ABV3T4Z9</accession>
<evidence type="ECO:0000256" key="5">
    <source>
        <dbReference type="ARBA" id="ARBA00022777"/>
    </source>
</evidence>
<proteinExistence type="predicted"/>
<dbReference type="PANTHER" id="PTHR43289:SF6">
    <property type="entry name" value="SERINE_THREONINE-PROTEIN KINASE NEKL-3"/>
    <property type="match status" value="1"/>
</dbReference>
<evidence type="ECO:0000256" key="4">
    <source>
        <dbReference type="ARBA" id="ARBA00022741"/>
    </source>
</evidence>
<evidence type="ECO:0000256" key="7">
    <source>
        <dbReference type="PROSITE-ProRule" id="PRU10141"/>
    </source>
</evidence>
<keyword evidence="4 7" id="KW-0547">Nucleotide-binding</keyword>
<evidence type="ECO:0000256" key="1">
    <source>
        <dbReference type="ARBA" id="ARBA00012513"/>
    </source>
</evidence>
<gene>
    <name evidence="11" type="ORF">AB3X52_19150</name>
</gene>
<feature type="transmembrane region" description="Helical" evidence="9">
    <location>
        <begin position="313"/>
        <end position="335"/>
    </location>
</feature>
<dbReference type="PROSITE" id="PS00108">
    <property type="entry name" value="PROTEIN_KINASE_ST"/>
    <property type="match status" value="1"/>
</dbReference>
<dbReference type="SUPFAM" id="SSF56112">
    <property type="entry name" value="Protein kinase-like (PK-like)"/>
    <property type="match status" value="1"/>
</dbReference>
<evidence type="ECO:0000256" key="8">
    <source>
        <dbReference type="SAM" id="MobiDB-lite"/>
    </source>
</evidence>
<dbReference type="Proteomes" id="UP001556631">
    <property type="component" value="Unassembled WGS sequence"/>
</dbReference>
<evidence type="ECO:0000256" key="9">
    <source>
        <dbReference type="SAM" id="Phobius"/>
    </source>
</evidence>
<dbReference type="InterPro" id="IPR017441">
    <property type="entry name" value="Protein_kinase_ATP_BS"/>
</dbReference>
<dbReference type="PANTHER" id="PTHR43289">
    <property type="entry name" value="MITOGEN-ACTIVATED PROTEIN KINASE KINASE KINASE 20-RELATED"/>
    <property type="match status" value="1"/>
</dbReference>